<dbReference type="Proteomes" id="UP001596147">
    <property type="component" value="Unassembled WGS sequence"/>
</dbReference>
<evidence type="ECO:0000313" key="3">
    <source>
        <dbReference type="Proteomes" id="UP001596147"/>
    </source>
</evidence>
<name>A0ABW0LM25_9BACI</name>
<keyword evidence="1" id="KW-1133">Transmembrane helix</keyword>
<sequence length="47" mass="5116">MDLIVTIGLIGVIGAVAAFLSYYLSSALNFEDAKRIDEVPKNDNTQE</sequence>
<gene>
    <name evidence="2" type="ORF">ACFPM4_19605</name>
</gene>
<evidence type="ECO:0000256" key="1">
    <source>
        <dbReference type="SAM" id="Phobius"/>
    </source>
</evidence>
<protein>
    <submittedName>
        <fullName evidence="2">Uncharacterized protein</fullName>
    </submittedName>
</protein>
<keyword evidence="1" id="KW-0812">Transmembrane</keyword>
<accession>A0ABW0LM25</accession>
<evidence type="ECO:0000313" key="2">
    <source>
        <dbReference type="EMBL" id="MFC5466934.1"/>
    </source>
</evidence>
<dbReference type="RefSeq" id="WP_382355609.1">
    <property type="nucleotide sequence ID" value="NZ_JBHSMC010000044.1"/>
</dbReference>
<reference evidence="3" key="1">
    <citation type="journal article" date="2019" name="Int. J. Syst. Evol. Microbiol.">
        <title>The Global Catalogue of Microorganisms (GCM) 10K type strain sequencing project: providing services to taxonomists for standard genome sequencing and annotation.</title>
        <authorList>
            <consortium name="The Broad Institute Genomics Platform"/>
            <consortium name="The Broad Institute Genome Sequencing Center for Infectious Disease"/>
            <person name="Wu L."/>
            <person name="Ma J."/>
        </authorList>
    </citation>
    <scope>NUCLEOTIDE SEQUENCE [LARGE SCALE GENOMIC DNA]</scope>
    <source>
        <strain evidence="3">CGMCC 1.12237</strain>
    </source>
</reference>
<keyword evidence="3" id="KW-1185">Reference proteome</keyword>
<feature type="transmembrane region" description="Helical" evidence="1">
    <location>
        <begin position="6"/>
        <end position="25"/>
    </location>
</feature>
<proteinExistence type="predicted"/>
<keyword evidence="1" id="KW-0472">Membrane</keyword>
<dbReference type="EMBL" id="JBHSMC010000044">
    <property type="protein sequence ID" value="MFC5466934.1"/>
    <property type="molecule type" value="Genomic_DNA"/>
</dbReference>
<organism evidence="2 3">
    <name type="scientific">Lederbergia graminis</name>
    <dbReference type="NCBI Taxonomy" id="735518"/>
    <lineage>
        <taxon>Bacteria</taxon>
        <taxon>Bacillati</taxon>
        <taxon>Bacillota</taxon>
        <taxon>Bacilli</taxon>
        <taxon>Bacillales</taxon>
        <taxon>Bacillaceae</taxon>
        <taxon>Lederbergia</taxon>
    </lineage>
</organism>
<comment type="caution">
    <text evidence="2">The sequence shown here is derived from an EMBL/GenBank/DDBJ whole genome shotgun (WGS) entry which is preliminary data.</text>
</comment>